<evidence type="ECO:0000313" key="1">
    <source>
        <dbReference type="EMBL" id="MBX39213.1"/>
    </source>
</evidence>
<proteinExistence type="predicted"/>
<dbReference type="EMBL" id="GGEC01058729">
    <property type="protein sequence ID" value="MBX39213.1"/>
    <property type="molecule type" value="Transcribed_RNA"/>
</dbReference>
<name>A0A2P2N9Q4_RHIMU</name>
<accession>A0A2P2N9Q4</accession>
<sequence>MYTLTNPQCRSHNQGLSYGQFAFTAKRCDMGQLTAIQH</sequence>
<dbReference type="AlphaFoldDB" id="A0A2P2N9Q4"/>
<reference evidence="1" key="1">
    <citation type="submission" date="2018-02" db="EMBL/GenBank/DDBJ databases">
        <title>Rhizophora mucronata_Transcriptome.</title>
        <authorList>
            <person name="Meera S.P."/>
            <person name="Sreeshan A."/>
            <person name="Augustine A."/>
        </authorList>
    </citation>
    <scope>NUCLEOTIDE SEQUENCE</scope>
    <source>
        <tissue evidence="1">Leaf</tissue>
    </source>
</reference>
<organism evidence="1">
    <name type="scientific">Rhizophora mucronata</name>
    <name type="common">Asiatic mangrove</name>
    <dbReference type="NCBI Taxonomy" id="61149"/>
    <lineage>
        <taxon>Eukaryota</taxon>
        <taxon>Viridiplantae</taxon>
        <taxon>Streptophyta</taxon>
        <taxon>Embryophyta</taxon>
        <taxon>Tracheophyta</taxon>
        <taxon>Spermatophyta</taxon>
        <taxon>Magnoliopsida</taxon>
        <taxon>eudicotyledons</taxon>
        <taxon>Gunneridae</taxon>
        <taxon>Pentapetalae</taxon>
        <taxon>rosids</taxon>
        <taxon>fabids</taxon>
        <taxon>Malpighiales</taxon>
        <taxon>Rhizophoraceae</taxon>
        <taxon>Rhizophora</taxon>
    </lineage>
</organism>
<protein>
    <submittedName>
        <fullName evidence="1">Uncharacterized protein</fullName>
    </submittedName>
</protein>